<dbReference type="PIRSF" id="PIRSF010219">
    <property type="entry name" value="UCP010219"/>
    <property type="match status" value="1"/>
</dbReference>
<evidence type="ECO:0000313" key="3">
    <source>
        <dbReference type="Proteomes" id="UP001157091"/>
    </source>
</evidence>
<feature type="transmembrane region" description="Helical" evidence="1">
    <location>
        <begin position="200"/>
        <end position="223"/>
    </location>
</feature>
<sequence>MVSEADDVAAGEVEAAGDGADARGVRALASDDFSVLDSVGGVRGLVESMLPGLVFVVVYVLTSDLTATLWASVAVAVLLVVARLVARTPPVHALGGLVGVGIGVLWAATSHKAENYYAVGLLTNAAYLVGCLVTILVRWPAVGVVVELLRSGMGGATLAGGKAPARPTPAEADAAREAQEPLRPAFPTAWRADRELVRRYAWATWVWVAMFGLRLAVQVPLYLDHSVGWLGTARLVMGLPLWGLTLWVTWILIPHRARQAVAPA</sequence>
<dbReference type="EMBL" id="BSUK01000001">
    <property type="protein sequence ID" value="GMA25778.1"/>
    <property type="molecule type" value="Genomic_DNA"/>
</dbReference>
<protein>
    <recommendedName>
        <fullName evidence="4">DUF3159 domain-containing protein</fullName>
    </recommendedName>
</protein>
<dbReference type="InterPro" id="IPR016566">
    <property type="entry name" value="UCP010219"/>
</dbReference>
<feature type="transmembrane region" description="Helical" evidence="1">
    <location>
        <begin position="116"/>
        <end position="137"/>
    </location>
</feature>
<dbReference type="Pfam" id="PF11361">
    <property type="entry name" value="DUF3159"/>
    <property type="match status" value="2"/>
</dbReference>
<feature type="transmembrane region" description="Helical" evidence="1">
    <location>
        <begin position="67"/>
        <end position="86"/>
    </location>
</feature>
<feature type="transmembrane region" description="Helical" evidence="1">
    <location>
        <begin position="44"/>
        <end position="61"/>
    </location>
</feature>
<reference evidence="3" key="1">
    <citation type="journal article" date="2019" name="Int. J. Syst. Evol. Microbiol.">
        <title>The Global Catalogue of Microorganisms (GCM) 10K type strain sequencing project: providing services to taxonomists for standard genome sequencing and annotation.</title>
        <authorList>
            <consortium name="The Broad Institute Genomics Platform"/>
            <consortium name="The Broad Institute Genome Sequencing Center for Infectious Disease"/>
            <person name="Wu L."/>
            <person name="Ma J."/>
        </authorList>
    </citation>
    <scope>NUCLEOTIDE SEQUENCE [LARGE SCALE GENOMIC DNA]</scope>
    <source>
        <strain evidence="3">NBRC 106348</strain>
    </source>
</reference>
<gene>
    <name evidence="2" type="ORF">GCM10025864_35370</name>
</gene>
<evidence type="ECO:0000313" key="2">
    <source>
        <dbReference type="EMBL" id="GMA25778.1"/>
    </source>
</evidence>
<feature type="transmembrane region" description="Helical" evidence="1">
    <location>
        <begin position="93"/>
        <end position="110"/>
    </location>
</feature>
<feature type="transmembrane region" description="Helical" evidence="1">
    <location>
        <begin position="235"/>
        <end position="253"/>
    </location>
</feature>
<comment type="caution">
    <text evidence="2">The sequence shown here is derived from an EMBL/GenBank/DDBJ whole genome shotgun (WGS) entry which is preliminary data.</text>
</comment>
<dbReference type="RefSeq" id="WP_284294271.1">
    <property type="nucleotide sequence ID" value="NZ_BSUK01000001.1"/>
</dbReference>
<evidence type="ECO:0000256" key="1">
    <source>
        <dbReference type="SAM" id="Phobius"/>
    </source>
</evidence>
<evidence type="ECO:0008006" key="4">
    <source>
        <dbReference type="Google" id="ProtNLM"/>
    </source>
</evidence>
<proteinExistence type="predicted"/>
<keyword evidence="3" id="KW-1185">Reference proteome</keyword>
<name>A0ABQ6I754_9MICO</name>
<dbReference type="Proteomes" id="UP001157091">
    <property type="component" value="Unassembled WGS sequence"/>
</dbReference>
<keyword evidence="1" id="KW-0472">Membrane</keyword>
<keyword evidence="1" id="KW-0812">Transmembrane</keyword>
<organism evidence="2 3">
    <name type="scientific">Luteimicrobium album</name>
    <dbReference type="NCBI Taxonomy" id="1054550"/>
    <lineage>
        <taxon>Bacteria</taxon>
        <taxon>Bacillati</taxon>
        <taxon>Actinomycetota</taxon>
        <taxon>Actinomycetes</taxon>
        <taxon>Micrococcales</taxon>
        <taxon>Luteimicrobium</taxon>
    </lineage>
</organism>
<keyword evidence="1" id="KW-1133">Transmembrane helix</keyword>
<accession>A0ABQ6I754</accession>